<evidence type="ECO:0008006" key="3">
    <source>
        <dbReference type="Google" id="ProtNLM"/>
    </source>
</evidence>
<protein>
    <recommendedName>
        <fullName evidence="3">Acyl-protein synthetase LuxE domain-containing protein</fullName>
    </recommendedName>
</protein>
<comment type="caution">
    <text evidence="1">The sequence shown here is derived from an EMBL/GenBank/DDBJ whole genome shotgun (WGS) entry which is preliminary data.</text>
</comment>
<dbReference type="OrthoDB" id="3597198at2"/>
<evidence type="ECO:0000313" key="1">
    <source>
        <dbReference type="EMBL" id="OBB33103.1"/>
    </source>
</evidence>
<dbReference type="AlphaFoldDB" id="A0A1A0RG76"/>
<dbReference type="STRING" id="43304.GCA_001403655_02612"/>
<evidence type="ECO:0000313" key="2">
    <source>
        <dbReference type="Proteomes" id="UP000093902"/>
    </source>
</evidence>
<dbReference type="Proteomes" id="UP000093902">
    <property type="component" value="Unassembled WGS sequence"/>
</dbReference>
<dbReference type="EMBL" id="LZSO01000009">
    <property type="protein sequence ID" value="OBB33103.1"/>
    <property type="molecule type" value="Genomic_DNA"/>
</dbReference>
<reference evidence="2" key="1">
    <citation type="submission" date="2016-06" db="EMBL/GenBank/DDBJ databases">
        <authorList>
            <person name="Sutton G."/>
            <person name="Brinkac L."/>
            <person name="Sanka R."/>
            <person name="Adams M."/>
            <person name="Lau E."/>
            <person name="Mehaffy C."/>
            <person name="Tameris M."/>
            <person name="Hatherill M."/>
            <person name="Hanekom W."/>
            <person name="Mahomed H."/>
            <person name="Mcshane H."/>
        </authorList>
    </citation>
    <scope>NUCLEOTIDE SEQUENCE [LARGE SCALE GENOMIC DNA]</scope>
    <source>
        <strain evidence="2">852002-51209_SCH5440388</strain>
    </source>
</reference>
<name>A0A1A0RG76_MYCPR</name>
<gene>
    <name evidence="1" type="ORF">A5792_11845</name>
</gene>
<proteinExistence type="predicted"/>
<dbReference type="RefSeq" id="WP_064929828.1">
    <property type="nucleotide sequence ID" value="NZ_LZSO01000009.1"/>
</dbReference>
<sequence length="445" mass="47856">MAAVDQLLALQTAPDRYDIAPADVRQLQIDAVNERFAVQADEIPLLRNRSQSADITKVVEIQDLVPLLFAHGAYKSYAQNWLTDGRWDRMAKWVGTVSTCDPAGVDVGGVAGLDDFVTRMESVGCYLTCSSGTTGKPAMIACSESDLDIASQANVTGLTWATGIPADGTRKLFGLGPRTNVERNERTRIALVKAFSTEADAYQLPVDPISVGSIMGMIDLRRRIADGTADPSEITAFETTSAGRQSAMDAATAGAVDELIASRERQLLLTGMFASLYQVAQGVRAKGYSGSDFRDDTALLVAGGLKGAALPPDYREFIFDTFNIADERVYHFYTMQELNTPFPKCPAGRYHVPPWVLLLPLDEPGENLVDISSGPVQARGAFFDLSLDGRWGGVISGDRIDTDFGACECGHQGPTVGPDITRYADLGGDKITCSGTIDAYVRGES</sequence>
<accession>A0A1A0RG76</accession>
<organism evidence="1 2">
    <name type="scientific">Mycolicibacterium peregrinum</name>
    <name type="common">Mycobacterium peregrinum</name>
    <dbReference type="NCBI Taxonomy" id="43304"/>
    <lineage>
        <taxon>Bacteria</taxon>
        <taxon>Bacillati</taxon>
        <taxon>Actinomycetota</taxon>
        <taxon>Actinomycetes</taxon>
        <taxon>Mycobacteriales</taxon>
        <taxon>Mycobacteriaceae</taxon>
        <taxon>Mycolicibacterium</taxon>
    </lineage>
</organism>